<dbReference type="EMBL" id="JACJQY010000020">
    <property type="protein sequence ID" value="MBD2317844.1"/>
    <property type="molecule type" value="Genomic_DNA"/>
</dbReference>
<organism evidence="1 2">
    <name type="scientific">Phormidium tenue FACHB-1050</name>
    <dbReference type="NCBI Taxonomy" id="2692857"/>
    <lineage>
        <taxon>Bacteria</taxon>
        <taxon>Bacillati</taxon>
        <taxon>Cyanobacteriota</taxon>
        <taxon>Cyanophyceae</taxon>
        <taxon>Oscillatoriophycideae</taxon>
        <taxon>Oscillatoriales</taxon>
        <taxon>Oscillatoriaceae</taxon>
        <taxon>Phormidium</taxon>
    </lineage>
</organism>
<accession>A0ABR8CB01</accession>
<dbReference type="RefSeq" id="WP_190578651.1">
    <property type="nucleotide sequence ID" value="NZ_CAWPQU010000013.1"/>
</dbReference>
<keyword evidence="2" id="KW-1185">Reference proteome</keyword>
<protein>
    <submittedName>
        <fullName evidence="1">Uncharacterized protein</fullName>
    </submittedName>
</protein>
<reference evidence="1 2" key="1">
    <citation type="journal article" date="2020" name="ISME J.">
        <title>Comparative genomics reveals insights into cyanobacterial evolution and habitat adaptation.</title>
        <authorList>
            <person name="Chen M.Y."/>
            <person name="Teng W.K."/>
            <person name="Zhao L."/>
            <person name="Hu C.X."/>
            <person name="Zhou Y.K."/>
            <person name="Han B.P."/>
            <person name="Song L.R."/>
            <person name="Shu W.S."/>
        </authorList>
    </citation>
    <scope>NUCLEOTIDE SEQUENCE [LARGE SCALE GENOMIC DNA]</scope>
    <source>
        <strain evidence="1 2">FACHB-1050</strain>
    </source>
</reference>
<evidence type="ECO:0000313" key="2">
    <source>
        <dbReference type="Proteomes" id="UP000618445"/>
    </source>
</evidence>
<name>A0ABR8CB01_9CYAN</name>
<comment type="caution">
    <text evidence="1">The sequence shown here is derived from an EMBL/GenBank/DDBJ whole genome shotgun (WGS) entry which is preliminary data.</text>
</comment>
<gene>
    <name evidence="1" type="ORF">H6G05_13430</name>
</gene>
<sequence>MSSLLVYKLAILIIKILFFESLPLAGFQKKDLDVSIAKGDGNIQILFKMRITAWNCCYSNPKWFVEAHPFGVRFHKPQKSTNDLGLLLFKKSLQ</sequence>
<dbReference type="Proteomes" id="UP000618445">
    <property type="component" value="Unassembled WGS sequence"/>
</dbReference>
<proteinExistence type="predicted"/>
<evidence type="ECO:0000313" key="1">
    <source>
        <dbReference type="EMBL" id="MBD2317844.1"/>
    </source>
</evidence>